<organism evidence="1">
    <name type="scientific">uncultured Caudovirales phage</name>
    <dbReference type="NCBI Taxonomy" id="2100421"/>
    <lineage>
        <taxon>Viruses</taxon>
        <taxon>Duplodnaviria</taxon>
        <taxon>Heunggongvirae</taxon>
        <taxon>Uroviricota</taxon>
        <taxon>Caudoviricetes</taxon>
        <taxon>Peduoviridae</taxon>
        <taxon>Maltschvirus</taxon>
        <taxon>Maltschvirus maltsch</taxon>
    </lineage>
</organism>
<proteinExistence type="predicted"/>
<keyword evidence="1" id="KW-0378">Hydrolase</keyword>
<keyword evidence="1" id="KW-0031">Aminopeptidase</keyword>
<keyword evidence="1" id="KW-0645">Protease</keyword>
<dbReference type="EMBL" id="MF417886">
    <property type="protein sequence ID" value="ASN69122.1"/>
    <property type="molecule type" value="Genomic_DNA"/>
</dbReference>
<accession>A0A2H4J234</accession>
<gene>
    <name evidence="1" type="ORF">7F23_9</name>
</gene>
<name>A0A2H4J234_9CAUD</name>
<sequence length="106" mass="12508">MTLVELKQLLEQTGYPVAYSHFKDSPPSIPYICYRTQGTENFFADNKIYQEVVPVDIELYTEKKDLTAENKLKNALQENEINYEMLPEVYINSEELFLNTFEVEMR</sequence>
<evidence type="ECO:0000313" key="1">
    <source>
        <dbReference type="EMBL" id="ASN69122.1"/>
    </source>
</evidence>
<dbReference type="GO" id="GO:0004177">
    <property type="term" value="F:aminopeptidase activity"/>
    <property type="evidence" value="ECO:0007669"/>
    <property type="project" value="UniProtKB-KW"/>
</dbReference>
<protein>
    <submittedName>
        <fullName evidence="1">Putative aminopeptidase</fullName>
    </submittedName>
</protein>
<reference evidence="1" key="1">
    <citation type="submission" date="2017-06" db="EMBL/GenBank/DDBJ databases">
        <title>Novel phages from South African skin metaviromes.</title>
        <authorList>
            <person name="van Zyl L.J."/>
            <person name="Abrahams Y."/>
            <person name="Stander E.A."/>
            <person name="Kirby B.M."/>
            <person name="Clavaud C."/>
            <person name="Farcet C."/>
            <person name="Breton L."/>
            <person name="Trindade M.I."/>
        </authorList>
    </citation>
    <scope>NUCLEOTIDE SEQUENCE</scope>
</reference>